<dbReference type="SUPFAM" id="SSF53474">
    <property type="entry name" value="alpha/beta-Hydrolases"/>
    <property type="match status" value="1"/>
</dbReference>
<name>A0A7W6AB09_9SPHN</name>
<keyword evidence="1" id="KW-0732">Signal</keyword>
<feature type="chain" id="PRO_5030708183" evidence="1">
    <location>
        <begin position="20"/>
        <end position="373"/>
    </location>
</feature>
<dbReference type="EMBL" id="JACIDH010000003">
    <property type="protein sequence ID" value="MBB3878868.1"/>
    <property type="molecule type" value="Genomic_DNA"/>
</dbReference>
<reference evidence="3 4" key="1">
    <citation type="submission" date="2020-08" db="EMBL/GenBank/DDBJ databases">
        <title>Genomic Encyclopedia of Type Strains, Phase IV (KMG-IV): sequencing the most valuable type-strain genomes for metagenomic binning, comparative biology and taxonomic classification.</title>
        <authorList>
            <person name="Goeker M."/>
        </authorList>
    </citation>
    <scope>NUCLEOTIDE SEQUENCE [LARGE SCALE GENOMIC DNA]</scope>
    <source>
        <strain evidence="3 4">DSM 19512</strain>
    </source>
</reference>
<feature type="domain" description="AB hydrolase-1" evidence="2">
    <location>
        <begin position="67"/>
        <end position="355"/>
    </location>
</feature>
<evidence type="ECO:0000256" key="1">
    <source>
        <dbReference type="SAM" id="SignalP"/>
    </source>
</evidence>
<dbReference type="InterPro" id="IPR050228">
    <property type="entry name" value="Carboxylesterase_BioH"/>
</dbReference>
<dbReference type="PANTHER" id="PTHR43194:SF4">
    <property type="entry name" value="AB HYDROLASE-1 DOMAIN-CONTAINING PROTEIN"/>
    <property type="match status" value="1"/>
</dbReference>
<feature type="signal peptide" evidence="1">
    <location>
        <begin position="1"/>
        <end position="19"/>
    </location>
</feature>
<gene>
    <name evidence="3" type="ORF">GGR48_001287</name>
</gene>
<evidence type="ECO:0000313" key="4">
    <source>
        <dbReference type="Proteomes" id="UP000538670"/>
    </source>
</evidence>
<dbReference type="Gene3D" id="3.40.50.1820">
    <property type="entry name" value="alpha/beta hydrolase"/>
    <property type="match status" value="1"/>
</dbReference>
<protein>
    <submittedName>
        <fullName evidence="3">Pimeloyl-ACP methyl ester carboxylesterase</fullName>
    </submittedName>
</protein>
<dbReference type="AlphaFoldDB" id="A0A7W6AB09"/>
<organism evidence="3 4">
    <name type="scientific">Sphingomonas pseudosanguinis</name>
    <dbReference type="NCBI Taxonomy" id="413712"/>
    <lineage>
        <taxon>Bacteria</taxon>
        <taxon>Pseudomonadati</taxon>
        <taxon>Pseudomonadota</taxon>
        <taxon>Alphaproteobacteria</taxon>
        <taxon>Sphingomonadales</taxon>
        <taxon>Sphingomonadaceae</taxon>
        <taxon>Sphingomonas</taxon>
    </lineage>
</organism>
<keyword evidence="4" id="KW-1185">Reference proteome</keyword>
<evidence type="ECO:0000313" key="3">
    <source>
        <dbReference type="EMBL" id="MBB3878868.1"/>
    </source>
</evidence>
<dbReference type="PANTHER" id="PTHR43194">
    <property type="entry name" value="HYDROLASE ALPHA/BETA FOLD FAMILY"/>
    <property type="match status" value="1"/>
</dbReference>
<proteinExistence type="predicted"/>
<dbReference type="RefSeq" id="WP_183951049.1">
    <property type="nucleotide sequence ID" value="NZ_JACIDH010000003.1"/>
</dbReference>
<comment type="caution">
    <text evidence="3">The sequence shown here is derived from an EMBL/GenBank/DDBJ whole genome shotgun (WGS) entry which is preliminary data.</text>
</comment>
<sequence>MRRLSLLLLPLLVAATAPAPSVPLRLAAQGSFYVGGRDVEQNGATLRVDSMYVEYRLPAKRTHATPVVLVHGNYQNGTAFTGTPDGREGWADMLLRRGYAVYIVDQPMRGRSPYHPAIDGPATTIPPAQMERLFTAPALTSPVRQTRKHTQWPGTGRVGDPVFEQLYTSQQPTVTGPGERIDAVVRAALGALLRKIGPAVILTHSRAGTFGWEVADDAPDLVRAVVAIEPNGPPFYDPASADSKTPEKMARRWGPTYDRLTYAPAVADPAELRIARQSVAEAPDLLPCWLQTGTPRRLSRLARTPVMIVVGEASYHAPYDHCTARYLTQAGVPVRFVRLEDQGIHGNGHLMMLEKNNGKIATLIADWLDRTVR</sequence>
<dbReference type="Proteomes" id="UP000538670">
    <property type="component" value="Unassembled WGS sequence"/>
</dbReference>
<dbReference type="InterPro" id="IPR000073">
    <property type="entry name" value="AB_hydrolase_1"/>
</dbReference>
<dbReference type="CDD" id="cd12809">
    <property type="entry name" value="Esterase_713_like-2"/>
    <property type="match status" value="1"/>
</dbReference>
<evidence type="ECO:0000259" key="2">
    <source>
        <dbReference type="Pfam" id="PF12697"/>
    </source>
</evidence>
<dbReference type="InterPro" id="IPR029058">
    <property type="entry name" value="AB_hydrolase_fold"/>
</dbReference>
<dbReference type="Pfam" id="PF12697">
    <property type="entry name" value="Abhydrolase_6"/>
    <property type="match status" value="1"/>
</dbReference>
<accession>A0A7W6AB09</accession>